<feature type="region of interest" description="Disordered" evidence="1">
    <location>
        <begin position="1"/>
        <end position="49"/>
    </location>
</feature>
<proteinExistence type="predicted"/>
<evidence type="ECO:0000313" key="3">
    <source>
        <dbReference type="Proteomes" id="UP000561369"/>
    </source>
</evidence>
<feature type="compositionally biased region" description="Basic and acidic residues" evidence="1">
    <location>
        <begin position="130"/>
        <end position="139"/>
    </location>
</feature>
<comment type="caution">
    <text evidence="2">The sequence shown here is derived from an EMBL/GenBank/DDBJ whole genome shotgun (WGS) entry which is preliminary data.</text>
</comment>
<reference evidence="2 3" key="1">
    <citation type="submission" date="2020-04" db="EMBL/GenBank/DDBJ databases">
        <title>Molecular characterization of pseudomonads from Agaricus bisporus reveal novel blotch 2 pathogens in Western Europe.</title>
        <authorList>
            <person name="Taparia T."/>
            <person name="Krijger M."/>
            <person name="Haynes E."/>
            <person name="Elpinstone J.G."/>
            <person name="Noble R."/>
            <person name="Van Der Wolf J."/>
        </authorList>
    </citation>
    <scope>NUCLEOTIDE SEQUENCE [LARGE SCALE GENOMIC DNA]</scope>
    <source>
        <strain evidence="2 3">IPO3765</strain>
    </source>
</reference>
<feature type="compositionally biased region" description="Basic and acidic residues" evidence="1">
    <location>
        <begin position="213"/>
        <end position="223"/>
    </location>
</feature>
<feature type="region of interest" description="Disordered" evidence="1">
    <location>
        <begin position="191"/>
        <end position="223"/>
    </location>
</feature>
<feature type="compositionally biased region" description="Polar residues" evidence="1">
    <location>
        <begin position="1"/>
        <end position="10"/>
    </location>
</feature>
<evidence type="ECO:0000313" key="2">
    <source>
        <dbReference type="EMBL" id="NWF08354.1"/>
    </source>
</evidence>
<gene>
    <name evidence="2" type="ORF">HX810_11865</name>
</gene>
<feature type="compositionally biased region" description="Polar residues" evidence="1">
    <location>
        <begin position="191"/>
        <end position="212"/>
    </location>
</feature>
<name>A0A7Y8GCI1_9PSED</name>
<dbReference type="RefSeq" id="WP_177024148.1">
    <property type="nucleotide sequence ID" value="NZ_JACAQV010000010.1"/>
</dbReference>
<evidence type="ECO:0000256" key="1">
    <source>
        <dbReference type="SAM" id="MobiDB-lite"/>
    </source>
</evidence>
<feature type="region of interest" description="Disordered" evidence="1">
    <location>
        <begin position="108"/>
        <end position="163"/>
    </location>
</feature>
<sequence length="397" mass="41747">MPFSINNSPFIKNDALPLDPKPSKGPGVDTTLSMSGAGFGHTPSAPNTEFSATLQRDGLNNAGVLTKLFDMFDQLISAMREMFSGKAEIANQRSPAASSVLAKPDAGVPIGAPAHTKSQVKDAFSSEAQSKSKLEEGSQQKDAAVAGAQSKATLQTGQPLKDTTAVGTQVNSTLEESSPQKDAAVAGIQSKATLQTGQPLKNTPAVDTQTKSTLDESSQHKDIHVAGVQTKERLPVGVLSKVISDVANQLKEKSSEDSHQAETRAPGLRVLPQAREPGVFNVTTEANPQIKVEVNVNHCHCPETIDEAGKESRAIAVVTSRTNAPLPPEKPVLTDSVEGHVKSVITEGKDAKLVTEAKDSPVETAKTDGEDAKLVTEAKDSHLETAKTDGKDAKLVT</sequence>
<dbReference type="AlphaFoldDB" id="A0A7Y8GCI1"/>
<feature type="non-terminal residue" evidence="2">
    <location>
        <position position="397"/>
    </location>
</feature>
<accession>A0A7Y8GCI1</accession>
<organism evidence="2 3">
    <name type="scientific">Pseudomonas salomonii</name>
    <dbReference type="NCBI Taxonomy" id="191391"/>
    <lineage>
        <taxon>Bacteria</taxon>
        <taxon>Pseudomonadati</taxon>
        <taxon>Pseudomonadota</taxon>
        <taxon>Gammaproteobacteria</taxon>
        <taxon>Pseudomonadales</taxon>
        <taxon>Pseudomonadaceae</taxon>
        <taxon>Pseudomonas</taxon>
    </lineage>
</organism>
<dbReference type="Proteomes" id="UP000561369">
    <property type="component" value="Unassembled WGS sequence"/>
</dbReference>
<protein>
    <submittedName>
        <fullName evidence="2">Uncharacterized protein</fullName>
    </submittedName>
</protein>
<feature type="region of interest" description="Disordered" evidence="1">
    <location>
        <begin position="357"/>
        <end position="397"/>
    </location>
</feature>
<dbReference type="EMBL" id="JACAQV010000010">
    <property type="protein sequence ID" value="NWF08354.1"/>
    <property type="molecule type" value="Genomic_DNA"/>
</dbReference>